<accession>A0A645EXI5</accession>
<protein>
    <recommendedName>
        <fullName evidence="2">DUF349 domain-containing protein</fullName>
    </recommendedName>
</protein>
<dbReference type="EMBL" id="VSSQ01052653">
    <property type="protein sequence ID" value="MPN06721.1"/>
    <property type="molecule type" value="Genomic_DNA"/>
</dbReference>
<proteinExistence type="predicted"/>
<sequence>MPARERELFARFHTACDSFFVRRNAAWESRKRGFMAAVARKRELCEMAEALKTEPFFIARKKIGELRELWKDVPSAGRDDRLLYTEFNRIIDGIFANHREAEDETRRRSEIICTGLIELAENARSGRLTLEEIERGLADNNREWDLLSGRPAPEAIRRRDSALRELKARTSALRHDAARHRLEEALHLEEFADPGLDDAKLADHLERRLKVCQELENRLRECRILDGGDDLAGELELAIAGNFGGANFDFSTAELDEFLRRFVVIGPVPATEREAVFARFGGLYNRAMKHLSREGGGDDAQ</sequence>
<comment type="caution">
    <text evidence="1">The sequence shown here is derived from an EMBL/GenBank/DDBJ whole genome shotgun (WGS) entry which is preliminary data.</text>
</comment>
<organism evidence="1">
    <name type="scientific">bioreactor metagenome</name>
    <dbReference type="NCBI Taxonomy" id="1076179"/>
    <lineage>
        <taxon>unclassified sequences</taxon>
        <taxon>metagenomes</taxon>
        <taxon>ecological metagenomes</taxon>
    </lineage>
</organism>
<name>A0A645EXI5_9ZZZZ</name>
<dbReference type="InterPro" id="IPR007139">
    <property type="entry name" value="DUF349"/>
</dbReference>
<dbReference type="AlphaFoldDB" id="A0A645EXI5"/>
<dbReference type="Pfam" id="PF03993">
    <property type="entry name" value="DUF349"/>
    <property type="match status" value="1"/>
</dbReference>
<evidence type="ECO:0000313" key="1">
    <source>
        <dbReference type="EMBL" id="MPN06721.1"/>
    </source>
</evidence>
<evidence type="ECO:0008006" key="2">
    <source>
        <dbReference type="Google" id="ProtNLM"/>
    </source>
</evidence>
<reference evidence="1" key="1">
    <citation type="submission" date="2019-08" db="EMBL/GenBank/DDBJ databases">
        <authorList>
            <person name="Kucharzyk K."/>
            <person name="Murdoch R.W."/>
            <person name="Higgins S."/>
            <person name="Loffler F."/>
        </authorList>
    </citation>
    <scope>NUCLEOTIDE SEQUENCE</scope>
</reference>
<gene>
    <name evidence="1" type="ORF">SDC9_153977</name>
</gene>